<dbReference type="PANTHER" id="PTHR22888:SF18">
    <property type="entry name" value="CYTOCHROME BO(3) UBIQUINOL OXIDASE SUBUNIT 2"/>
    <property type="match status" value="1"/>
</dbReference>
<keyword evidence="19" id="KW-1185">Reference proteome</keyword>
<dbReference type="Proteomes" id="UP000008632">
    <property type="component" value="Chromosome"/>
</dbReference>
<dbReference type="EMBL" id="CP002446">
    <property type="protein sequence ID" value="ADV27155.1"/>
    <property type="molecule type" value="Genomic_DNA"/>
</dbReference>
<comment type="subcellular location">
    <subcellularLocation>
        <location evidence="1">Cell membrane</location>
        <topology evidence="1">Multi-pass membrane protein</topology>
    </subcellularLocation>
</comment>
<feature type="transmembrane region" description="Helical" evidence="15">
    <location>
        <begin position="41"/>
        <end position="65"/>
    </location>
</feature>
<dbReference type="GO" id="GO:0042773">
    <property type="term" value="P:ATP synthesis coupled electron transport"/>
    <property type="evidence" value="ECO:0007669"/>
    <property type="project" value="TreeGrafter"/>
</dbReference>
<evidence type="ECO:0000256" key="6">
    <source>
        <dbReference type="ARBA" id="ARBA00022692"/>
    </source>
</evidence>
<dbReference type="Gene3D" id="1.10.287.90">
    <property type="match status" value="1"/>
</dbReference>
<dbReference type="SUPFAM" id="SSF81464">
    <property type="entry name" value="Cytochrome c oxidase subunit II-like, transmembrane region"/>
    <property type="match status" value="1"/>
</dbReference>
<evidence type="ECO:0000313" key="18">
    <source>
        <dbReference type="EMBL" id="ADV27155.1"/>
    </source>
</evidence>
<dbReference type="Pfam" id="PF06481">
    <property type="entry name" value="COX_ARM"/>
    <property type="match status" value="1"/>
</dbReference>
<feature type="transmembrane region" description="Helical" evidence="15">
    <location>
        <begin position="86"/>
        <end position="107"/>
    </location>
</feature>
<proteinExistence type="inferred from homology"/>
<evidence type="ECO:0000256" key="14">
    <source>
        <dbReference type="PIRNR" id="PIRNR000292"/>
    </source>
</evidence>
<evidence type="ECO:0000256" key="1">
    <source>
        <dbReference type="ARBA" id="ARBA00004651"/>
    </source>
</evidence>
<keyword evidence="13" id="KW-0449">Lipoprotein</keyword>
<evidence type="ECO:0000256" key="3">
    <source>
        <dbReference type="ARBA" id="ARBA00022448"/>
    </source>
</evidence>
<evidence type="ECO:0000256" key="2">
    <source>
        <dbReference type="ARBA" id="ARBA00007866"/>
    </source>
</evidence>
<accession>E6WSZ9</accession>
<dbReference type="OrthoDB" id="9783445at2"/>
<evidence type="ECO:0000256" key="15">
    <source>
        <dbReference type="SAM" id="Phobius"/>
    </source>
</evidence>
<keyword evidence="10 14" id="KW-0560">Oxidoreductase</keyword>
<dbReference type="GO" id="GO:0009486">
    <property type="term" value="F:cytochrome bo3 ubiquinol oxidase activity"/>
    <property type="evidence" value="ECO:0007669"/>
    <property type="project" value="InterPro"/>
</dbReference>
<feature type="domain" description="Cytochrome oxidase subunit II transmembrane region profile" evidence="17">
    <location>
        <begin position="19"/>
        <end position="116"/>
    </location>
</feature>
<dbReference type="InterPro" id="IPR002429">
    <property type="entry name" value="CcO_II-like_C"/>
</dbReference>
<dbReference type="CDD" id="cd04212">
    <property type="entry name" value="CuRO_UO_II"/>
    <property type="match status" value="1"/>
</dbReference>
<evidence type="ECO:0000256" key="10">
    <source>
        <dbReference type="ARBA" id="ARBA00023002"/>
    </source>
</evidence>
<evidence type="ECO:0000256" key="9">
    <source>
        <dbReference type="ARBA" id="ARBA00022989"/>
    </source>
</evidence>
<dbReference type="PANTHER" id="PTHR22888">
    <property type="entry name" value="CYTOCHROME C OXIDASE, SUBUNIT II"/>
    <property type="match status" value="1"/>
</dbReference>
<evidence type="ECO:0000256" key="13">
    <source>
        <dbReference type="ARBA" id="ARBA00023288"/>
    </source>
</evidence>
<keyword evidence="9 15" id="KW-1133">Transmembrane helix</keyword>
<dbReference type="PROSITE" id="PS51257">
    <property type="entry name" value="PROKAR_LIPOPROTEIN"/>
    <property type="match status" value="1"/>
</dbReference>
<keyword evidence="5 14" id="KW-0679">Respiratory chain</keyword>
<dbReference type="InterPro" id="IPR011759">
    <property type="entry name" value="Cyt_c_oxidase_su2_TM_dom"/>
</dbReference>
<keyword evidence="3 14" id="KW-0813">Transport</keyword>
<dbReference type="AlphaFoldDB" id="E6WSZ9"/>
<name>E6WSZ9_PSEUU</name>
<dbReference type="InterPro" id="IPR036257">
    <property type="entry name" value="Cyt_c_oxidase_su2_TM_sf"/>
</dbReference>
<feature type="domain" description="Cytochrome oxidase subunit II copper A binding" evidence="16">
    <location>
        <begin position="131"/>
        <end position="243"/>
    </location>
</feature>
<evidence type="ECO:0000256" key="11">
    <source>
        <dbReference type="ARBA" id="ARBA00023136"/>
    </source>
</evidence>
<keyword evidence="7" id="KW-0732">Signal</keyword>
<dbReference type="PROSITE" id="PS50857">
    <property type="entry name" value="COX2_CUA"/>
    <property type="match status" value="1"/>
</dbReference>
<dbReference type="GO" id="GO:0004129">
    <property type="term" value="F:cytochrome-c oxidase activity"/>
    <property type="evidence" value="ECO:0007669"/>
    <property type="project" value="UniProtKB-UniRule"/>
</dbReference>
<evidence type="ECO:0000256" key="8">
    <source>
        <dbReference type="ARBA" id="ARBA00022982"/>
    </source>
</evidence>
<keyword evidence="6 15" id="KW-0812">Transmembrane</keyword>
<dbReference type="PROSITE" id="PS50999">
    <property type="entry name" value="COX2_TM"/>
    <property type="match status" value="1"/>
</dbReference>
<organism evidence="18 19">
    <name type="scientific">Pseudoxanthomonas suwonensis (strain 11-1)</name>
    <dbReference type="NCBI Taxonomy" id="743721"/>
    <lineage>
        <taxon>Bacteria</taxon>
        <taxon>Pseudomonadati</taxon>
        <taxon>Pseudomonadota</taxon>
        <taxon>Gammaproteobacteria</taxon>
        <taxon>Lysobacterales</taxon>
        <taxon>Lysobacteraceae</taxon>
        <taxon>Pseudoxanthomonas</taxon>
    </lineage>
</organism>
<protein>
    <recommendedName>
        <fullName evidence="14">Ubiquinol oxidase subunit 2</fullName>
    </recommendedName>
</protein>
<dbReference type="NCBIfam" id="TIGR01433">
    <property type="entry name" value="CyoA"/>
    <property type="match status" value="1"/>
</dbReference>
<evidence type="ECO:0000256" key="4">
    <source>
        <dbReference type="ARBA" id="ARBA00022475"/>
    </source>
</evidence>
<evidence type="ECO:0000259" key="16">
    <source>
        <dbReference type="PROSITE" id="PS50857"/>
    </source>
</evidence>
<dbReference type="InterPro" id="IPR006333">
    <property type="entry name" value="Cyt_o_ubiquinol_oxidase_su2"/>
</dbReference>
<reference evidence="18 19" key="1">
    <citation type="submission" date="2011-01" db="EMBL/GenBank/DDBJ databases">
        <title>Complete sequence of Pseudoxanthomonas suwonensis 11-1.</title>
        <authorList>
            <consortium name="US DOE Joint Genome Institute"/>
            <person name="Lucas S."/>
            <person name="Copeland A."/>
            <person name="Lapidus A."/>
            <person name="Cheng J.-F."/>
            <person name="Goodwin L."/>
            <person name="Pitluck S."/>
            <person name="Teshima H."/>
            <person name="Detter J.C."/>
            <person name="Han C."/>
            <person name="Tapia R."/>
            <person name="Land M."/>
            <person name="Hauser L."/>
            <person name="Kyrpides N."/>
            <person name="Ivanova N."/>
            <person name="Ovchinnikova G."/>
            <person name="Siebers A.K."/>
            <person name="Allgaier M."/>
            <person name="Thelen M.P."/>
            <person name="Hugenholtz P."/>
            <person name="Gladden J."/>
            <person name="Woyke T."/>
        </authorList>
    </citation>
    <scope>NUCLEOTIDE SEQUENCE [LARGE SCALE GENOMIC DNA]</scope>
    <source>
        <strain evidence="19">11-1</strain>
    </source>
</reference>
<dbReference type="Pfam" id="PF00116">
    <property type="entry name" value="COX2"/>
    <property type="match status" value="1"/>
</dbReference>
<dbReference type="PIRSF" id="PIRSF000292">
    <property type="entry name" value="Ubi_od_II"/>
    <property type="match status" value="1"/>
</dbReference>
<dbReference type="STRING" id="743721.Psesu_1308"/>
<dbReference type="eggNOG" id="COG1622">
    <property type="taxonomic scope" value="Bacteria"/>
</dbReference>
<dbReference type="GO" id="GO:0005886">
    <property type="term" value="C:plasma membrane"/>
    <property type="evidence" value="ECO:0007669"/>
    <property type="project" value="UniProtKB-SubCell"/>
</dbReference>
<keyword evidence="12" id="KW-0564">Palmitate</keyword>
<dbReference type="InterPro" id="IPR034227">
    <property type="entry name" value="CuRO_UO_II"/>
</dbReference>
<dbReference type="RefSeq" id="WP_013534984.1">
    <property type="nucleotide sequence ID" value="NC_014924.1"/>
</dbReference>
<dbReference type="GO" id="GO:0005507">
    <property type="term" value="F:copper ion binding"/>
    <property type="evidence" value="ECO:0007669"/>
    <property type="project" value="InterPro"/>
</dbReference>
<dbReference type="HOGENOM" id="CLU_036876_0_0_6"/>
<comment type="similarity">
    <text evidence="2 14">Belongs to the cytochrome c oxidase subunit 2 family.</text>
</comment>
<gene>
    <name evidence="18" type="ordered locus">Psesu_1308</name>
</gene>
<sequence>MSLPKTLCRLLAAASLALLLGGCNTILLNAPGDVARQQGNLIIISTVLMLIIIVPVIALTLFFAWRYRASNTRATYKPDWDHSLQLELVVWSAPLLIIIALGSITWISTHTLDPYRPLDRIAEGKPVPEGVEPLVVEVVSLDWKWLFIYPEQGIATVNELAAPVDRPIHFKLTSSTVMNAFYVPALAGMIYTMPGMQTELNAVIGTEGEYEGFSSNYSGAGFSGMRFRFHALDESGFGEWVAKVRASGQELGRDGYLELEKPSEREPARHFASVDPTLYDAVLNRCVDPRRMCMHEMMAIDAGNGSGRTRMEGLEARSRGDLRGRDYVQSAMCASGDAPAAGLVTTLSRSAP</sequence>
<keyword evidence="11 14" id="KW-0472">Membrane</keyword>
<evidence type="ECO:0000259" key="17">
    <source>
        <dbReference type="PROSITE" id="PS50999"/>
    </source>
</evidence>
<evidence type="ECO:0000256" key="12">
    <source>
        <dbReference type="ARBA" id="ARBA00023139"/>
    </source>
</evidence>
<evidence type="ECO:0000256" key="7">
    <source>
        <dbReference type="ARBA" id="ARBA00022729"/>
    </source>
</evidence>
<evidence type="ECO:0000313" key="19">
    <source>
        <dbReference type="Proteomes" id="UP000008632"/>
    </source>
</evidence>
<dbReference type="InterPro" id="IPR045187">
    <property type="entry name" value="CcO_II"/>
</dbReference>
<dbReference type="InterPro" id="IPR008972">
    <property type="entry name" value="Cupredoxin"/>
</dbReference>
<keyword evidence="8 14" id="KW-0249">Electron transport</keyword>
<dbReference type="KEGG" id="psu:Psesu_1308"/>
<dbReference type="Gene3D" id="2.60.40.420">
    <property type="entry name" value="Cupredoxins - blue copper proteins"/>
    <property type="match status" value="1"/>
</dbReference>
<dbReference type="GO" id="GO:0016682">
    <property type="term" value="F:oxidoreductase activity, acting on diphenols and related substances as donors, oxygen as acceptor"/>
    <property type="evidence" value="ECO:0007669"/>
    <property type="project" value="InterPro"/>
</dbReference>
<dbReference type="SUPFAM" id="SSF49503">
    <property type="entry name" value="Cupredoxins"/>
    <property type="match status" value="1"/>
</dbReference>
<keyword evidence="4 14" id="KW-1003">Cell membrane</keyword>
<evidence type="ECO:0000256" key="5">
    <source>
        <dbReference type="ARBA" id="ARBA00022660"/>
    </source>
</evidence>
<dbReference type="InterPro" id="IPR010514">
    <property type="entry name" value="COX_ARM"/>
</dbReference>